<dbReference type="RefSeq" id="WP_157743309.1">
    <property type="nucleotide sequence ID" value="NZ_LT607412.1"/>
</dbReference>
<evidence type="ECO:0000313" key="2">
    <source>
        <dbReference type="Proteomes" id="UP000198243"/>
    </source>
</evidence>
<sequence length="110" mass="11362">MAPDIDVDVHAIRRLETAAKQVASSLAALESQIVSAGDVPSDAFGHLPFASDMLRGKYAEQVAGGVELFGAANAAFGRVASALADTVDTYERNEQDLDGGFKAIQAGLPG</sequence>
<dbReference type="OrthoDB" id="3386506at2"/>
<proteinExistence type="predicted"/>
<keyword evidence="2" id="KW-1185">Reference proteome</keyword>
<evidence type="ECO:0008006" key="3">
    <source>
        <dbReference type="Google" id="ProtNLM"/>
    </source>
</evidence>
<reference evidence="2" key="1">
    <citation type="submission" date="2016-06" db="EMBL/GenBank/DDBJ databases">
        <authorList>
            <person name="Varghese N."/>
            <person name="Submissions Spin"/>
        </authorList>
    </citation>
    <scope>NUCLEOTIDE SEQUENCE [LARGE SCALE GENOMIC DNA]</scope>
    <source>
        <strain evidence="2">DSM 44875</strain>
    </source>
</reference>
<organism evidence="1 2">
    <name type="scientific">Micromonospora coriariae</name>
    <dbReference type="NCBI Taxonomy" id="285665"/>
    <lineage>
        <taxon>Bacteria</taxon>
        <taxon>Bacillati</taxon>
        <taxon>Actinomycetota</taxon>
        <taxon>Actinomycetes</taxon>
        <taxon>Micromonosporales</taxon>
        <taxon>Micromonosporaceae</taxon>
        <taxon>Micromonospora</taxon>
    </lineage>
</organism>
<accession>A0A1C4XZ48</accession>
<name>A0A1C4XZ48_9ACTN</name>
<dbReference type="EMBL" id="LT607412">
    <property type="protein sequence ID" value="SCF13749.1"/>
    <property type="molecule type" value="Genomic_DNA"/>
</dbReference>
<dbReference type="Proteomes" id="UP000198243">
    <property type="component" value="Chromosome I"/>
</dbReference>
<protein>
    <recommendedName>
        <fullName evidence="3">Excreted virulence factor EspC, type VII ESX diderm</fullName>
    </recommendedName>
</protein>
<evidence type="ECO:0000313" key="1">
    <source>
        <dbReference type="EMBL" id="SCF13749.1"/>
    </source>
</evidence>
<dbReference type="AlphaFoldDB" id="A0A1C4XZ48"/>
<gene>
    <name evidence="1" type="ORF">GA0070607_5996</name>
</gene>